<keyword evidence="4 8" id="KW-1133">Transmembrane helix</keyword>
<dbReference type="InterPro" id="IPR023214">
    <property type="entry name" value="HAD_sf"/>
</dbReference>
<evidence type="ECO:0000256" key="8">
    <source>
        <dbReference type="RuleBase" id="RU362081"/>
    </source>
</evidence>
<dbReference type="NCBIfam" id="TIGR01494">
    <property type="entry name" value="ATPase_P-type"/>
    <property type="match status" value="1"/>
</dbReference>
<protein>
    <recommendedName>
        <fullName evidence="6">P-type Zn(2+) transporter</fullName>
        <ecNumber evidence="6">7.2.2.12</ecNumber>
    </recommendedName>
</protein>
<keyword evidence="5 8" id="KW-0472">Membrane</keyword>
<dbReference type="InterPro" id="IPR001757">
    <property type="entry name" value="P_typ_ATPase"/>
</dbReference>
<feature type="transmembrane region" description="Helical" evidence="8">
    <location>
        <begin position="251"/>
        <end position="270"/>
    </location>
</feature>
<dbReference type="NCBIfam" id="TIGR01511">
    <property type="entry name" value="ATPase-IB1_Cu"/>
    <property type="match status" value="1"/>
</dbReference>
<comment type="caution">
    <text evidence="11">The sequence shown here is derived from an EMBL/GenBank/DDBJ whole genome shotgun (WGS) entry which is preliminary data.</text>
</comment>
<dbReference type="GO" id="GO:0046872">
    <property type="term" value="F:metal ion binding"/>
    <property type="evidence" value="ECO:0007669"/>
    <property type="project" value="UniProtKB-KW"/>
</dbReference>
<dbReference type="InterPro" id="IPR008250">
    <property type="entry name" value="ATPase_P-typ_transduc_dom_A_sf"/>
</dbReference>
<feature type="region of interest" description="Disordered" evidence="9">
    <location>
        <begin position="627"/>
        <end position="646"/>
    </location>
</feature>
<evidence type="ECO:0000256" key="6">
    <source>
        <dbReference type="ARBA" id="ARBA00039097"/>
    </source>
</evidence>
<dbReference type="FunFam" id="2.70.150.10:FF:000002">
    <property type="entry name" value="Copper-transporting ATPase 1, putative"/>
    <property type="match status" value="1"/>
</dbReference>
<dbReference type="Gene3D" id="2.70.150.10">
    <property type="entry name" value="Calcium-transporting ATPase, cytoplasmic transduction domain A"/>
    <property type="match status" value="1"/>
</dbReference>
<comment type="subcellular location">
    <subcellularLocation>
        <location evidence="8">Cell membrane</location>
    </subcellularLocation>
    <subcellularLocation>
        <location evidence="1">Membrane</location>
    </subcellularLocation>
</comment>
<dbReference type="PROSITE" id="PS00154">
    <property type="entry name" value="ATPASE_E1_E2"/>
    <property type="match status" value="1"/>
</dbReference>
<comment type="catalytic activity">
    <reaction evidence="7">
        <text>Zn(2+)(in) + ATP + H2O = Zn(2+)(out) + ADP + phosphate + H(+)</text>
        <dbReference type="Rhea" id="RHEA:20621"/>
        <dbReference type="ChEBI" id="CHEBI:15377"/>
        <dbReference type="ChEBI" id="CHEBI:15378"/>
        <dbReference type="ChEBI" id="CHEBI:29105"/>
        <dbReference type="ChEBI" id="CHEBI:30616"/>
        <dbReference type="ChEBI" id="CHEBI:43474"/>
        <dbReference type="ChEBI" id="CHEBI:456216"/>
        <dbReference type="EC" id="7.2.2.12"/>
    </reaction>
</comment>
<gene>
    <name evidence="11" type="ORF">EDD54_3265</name>
</gene>
<dbReference type="PRINTS" id="PR00119">
    <property type="entry name" value="CATATPASE"/>
</dbReference>
<dbReference type="PRINTS" id="PR00941">
    <property type="entry name" value="CDATPASE"/>
</dbReference>
<keyword evidence="8" id="KW-0067">ATP-binding</keyword>
<evidence type="ECO:0000313" key="12">
    <source>
        <dbReference type="Proteomes" id="UP000294547"/>
    </source>
</evidence>
<dbReference type="PANTHER" id="PTHR48085:SF5">
    <property type="entry name" value="CADMIUM_ZINC-TRANSPORTING ATPASE HMA4-RELATED"/>
    <property type="match status" value="1"/>
</dbReference>
<dbReference type="InterPro" id="IPR051014">
    <property type="entry name" value="Cation_Transport_ATPase_IB"/>
</dbReference>
<keyword evidence="8" id="KW-0479">Metal-binding</keyword>
<feature type="region of interest" description="Disordered" evidence="9">
    <location>
        <begin position="1"/>
        <end position="20"/>
    </location>
</feature>
<dbReference type="GO" id="GO:0005886">
    <property type="term" value="C:plasma membrane"/>
    <property type="evidence" value="ECO:0007669"/>
    <property type="project" value="UniProtKB-SubCell"/>
</dbReference>
<keyword evidence="8" id="KW-0547">Nucleotide-binding</keyword>
<evidence type="ECO:0000256" key="7">
    <source>
        <dbReference type="ARBA" id="ARBA00047308"/>
    </source>
</evidence>
<dbReference type="InterPro" id="IPR023299">
    <property type="entry name" value="ATPase_P-typ_cyto_dom_N"/>
</dbReference>
<dbReference type="PROSITE" id="PS01229">
    <property type="entry name" value="COF_2"/>
    <property type="match status" value="1"/>
</dbReference>
<accession>A0A4R6RBE4</accession>
<evidence type="ECO:0000256" key="3">
    <source>
        <dbReference type="ARBA" id="ARBA00022692"/>
    </source>
</evidence>
<name>A0A4R6RBE4_9HYPH</name>
<evidence type="ECO:0000256" key="9">
    <source>
        <dbReference type="SAM" id="MobiDB-lite"/>
    </source>
</evidence>
<dbReference type="GO" id="GO:0016887">
    <property type="term" value="F:ATP hydrolysis activity"/>
    <property type="evidence" value="ECO:0007669"/>
    <property type="project" value="InterPro"/>
</dbReference>
<dbReference type="InterPro" id="IPR059000">
    <property type="entry name" value="ATPase_P-type_domA"/>
</dbReference>
<feature type="transmembrane region" description="Helical" evidence="8">
    <location>
        <begin position="90"/>
        <end position="114"/>
    </location>
</feature>
<evidence type="ECO:0000256" key="4">
    <source>
        <dbReference type="ARBA" id="ARBA00022989"/>
    </source>
</evidence>
<comment type="similarity">
    <text evidence="2 8">Belongs to the cation transport ATPase (P-type) (TC 3.A.3) family. Type IB subfamily.</text>
</comment>
<keyword evidence="12" id="KW-1185">Reference proteome</keyword>
<dbReference type="NCBIfam" id="TIGR01525">
    <property type="entry name" value="ATPase-IB_hvy"/>
    <property type="match status" value="1"/>
</dbReference>
<feature type="transmembrane region" description="Helical" evidence="8">
    <location>
        <begin position="52"/>
        <end position="70"/>
    </location>
</feature>
<dbReference type="Pfam" id="PF00702">
    <property type="entry name" value="Hydrolase"/>
    <property type="match status" value="1"/>
</dbReference>
<dbReference type="AlphaFoldDB" id="A0A4R6RBE4"/>
<evidence type="ECO:0000256" key="2">
    <source>
        <dbReference type="ARBA" id="ARBA00006024"/>
    </source>
</evidence>
<evidence type="ECO:0000256" key="5">
    <source>
        <dbReference type="ARBA" id="ARBA00023136"/>
    </source>
</evidence>
<feature type="transmembrane region" description="Helical" evidence="8">
    <location>
        <begin position="579"/>
        <end position="598"/>
    </location>
</feature>
<dbReference type="SUPFAM" id="SSF56784">
    <property type="entry name" value="HAD-like"/>
    <property type="match status" value="1"/>
</dbReference>
<dbReference type="GO" id="GO:0016463">
    <property type="term" value="F:P-type zinc transporter activity"/>
    <property type="evidence" value="ECO:0007669"/>
    <property type="project" value="UniProtKB-EC"/>
</dbReference>
<dbReference type="NCBIfam" id="TIGR01512">
    <property type="entry name" value="ATPase-IB2_Cd"/>
    <property type="match status" value="1"/>
</dbReference>
<organism evidence="11 12">
    <name type="scientific">Oharaeibacter diazotrophicus</name>
    <dbReference type="NCBI Taxonomy" id="1920512"/>
    <lineage>
        <taxon>Bacteria</taxon>
        <taxon>Pseudomonadati</taxon>
        <taxon>Pseudomonadota</taxon>
        <taxon>Alphaproteobacteria</taxon>
        <taxon>Hyphomicrobiales</taxon>
        <taxon>Pleomorphomonadaceae</taxon>
        <taxon>Oharaeibacter</taxon>
    </lineage>
</organism>
<dbReference type="EC" id="7.2.2.12" evidence="6"/>
<dbReference type="Gene3D" id="3.40.1110.10">
    <property type="entry name" value="Calcium-transporting ATPase, cytoplasmic domain N"/>
    <property type="match status" value="1"/>
</dbReference>
<dbReference type="InterPro" id="IPR036412">
    <property type="entry name" value="HAD-like_sf"/>
</dbReference>
<dbReference type="GO" id="GO:0005524">
    <property type="term" value="F:ATP binding"/>
    <property type="evidence" value="ECO:0007669"/>
    <property type="project" value="UniProtKB-UniRule"/>
</dbReference>
<feature type="transmembrane region" description="Helical" evidence="8">
    <location>
        <begin position="24"/>
        <end position="45"/>
    </location>
</feature>
<dbReference type="InterPro" id="IPR018303">
    <property type="entry name" value="ATPase_P-typ_P_site"/>
</dbReference>
<evidence type="ECO:0000259" key="10">
    <source>
        <dbReference type="Pfam" id="PF00122"/>
    </source>
</evidence>
<reference evidence="11 12" key="1">
    <citation type="submission" date="2019-03" db="EMBL/GenBank/DDBJ databases">
        <title>Genomic Encyclopedia of Type Strains, Phase IV (KMG-IV): sequencing the most valuable type-strain genomes for metagenomic binning, comparative biology and taxonomic classification.</title>
        <authorList>
            <person name="Goeker M."/>
        </authorList>
    </citation>
    <scope>NUCLEOTIDE SEQUENCE [LARGE SCALE GENOMIC DNA]</scope>
    <source>
        <strain evidence="11 12">DSM 102969</strain>
    </source>
</reference>
<dbReference type="InterPro" id="IPR027256">
    <property type="entry name" value="P-typ_ATPase_IB"/>
</dbReference>
<keyword evidence="8" id="KW-1003">Cell membrane</keyword>
<dbReference type="SUPFAM" id="SSF81653">
    <property type="entry name" value="Calcium ATPase, transduction domain A"/>
    <property type="match status" value="1"/>
</dbReference>
<keyword evidence="3 8" id="KW-0812">Transmembrane</keyword>
<proteinExistence type="inferred from homology"/>
<feature type="domain" description="P-type ATPase A" evidence="10">
    <location>
        <begin position="136"/>
        <end position="235"/>
    </location>
</feature>
<dbReference type="EMBL" id="SNXY01000009">
    <property type="protein sequence ID" value="TDP83305.1"/>
    <property type="molecule type" value="Genomic_DNA"/>
</dbReference>
<evidence type="ECO:0000313" key="11">
    <source>
        <dbReference type="EMBL" id="TDP83305.1"/>
    </source>
</evidence>
<dbReference type="Proteomes" id="UP000294547">
    <property type="component" value="Unassembled WGS sequence"/>
</dbReference>
<feature type="compositionally biased region" description="Low complexity" evidence="9">
    <location>
        <begin position="1"/>
        <end position="13"/>
    </location>
</feature>
<dbReference type="Gene3D" id="3.40.50.1000">
    <property type="entry name" value="HAD superfamily/HAD-like"/>
    <property type="match status" value="1"/>
</dbReference>
<feature type="transmembrane region" description="Helical" evidence="8">
    <location>
        <begin position="276"/>
        <end position="297"/>
    </location>
</feature>
<dbReference type="PANTHER" id="PTHR48085">
    <property type="entry name" value="CADMIUM/ZINC-TRANSPORTING ATPASE HMA2-RELATED"/>
    <property type="match status" value="1"/>
</dbReference>
<evidence type="ECO:0000256" key="1">
    <source>
        <dbReference type="ARBA" id="ARBA00004370"/>
    </source>
</evidence>
<sequence length="646" mass="66740">METVVPGDAPGTGTDHDDDDDVRAFSPMALARIAVTFAAGVLVWLDVHEPWVRLDVIGVAGLVFGGWPIFREAWSSLMERRMTMELSMVIAIAAAASIAEFLTALVILVFVLVAEELEHLTVARGRSAIHALTDVMPRTARARRAGAVVTVAVDDLVAGDRVLVAPGEAIPVDGAVVDGRSHVDQSRITGESMPAAKGAGDPVYAGSVNQAGAIEIVVERVGADTSYGRIVEAVERAGRSRAPVHRLADRLAGQLVWFAFASAAVTFLVTRDIHDTISVVIVAGACGVAAGTPLAILGGIGRSARLGAVVKGGLHLENLSRVDTVVVDKTGTLTFGEPSVGAVLPEGGTDADTLLALAAAAEARSEHPLARAVVRAAAARGLAPLEAETFDNTVGLGIRAVVDGRRVLCGNRRLLEADGVEVPPIERDAASSQVLVAIDGRFAGRILVADAVRPEAAGAVRALGAMGIRTVLLTGDVPAVAEAVAGALGIAEVGAEMLPEDKLARIEALTAAGRVVAMVGDGVNDAPALIRATVGVAMGSGTDVARESADVLLIGNDLARFVETIEVARRTRRVIMQNFAGTLTVDLLGIALAATGHLDPMLAAFVHVSSELVFLLNSARLLPGRDRGAPRTPGATYGLPSAVRNR</sequence>
<dbReference type="Pfam" id="PF00122">
    <property type="entry name" value="E1-E2_ATPase"/>
    <property type="match status" value="1"/>
</dbReference>